<reference evidence="1" key="1">
    <citation type="submission" date="2019-08" db="EMBL/GenBank/DDBJ databases">
        <authorList>
            <person name="Kucharzyk K."/>
            <person name="Murdoch R.W."/>
            <person name="Higgins S."/>
            <person name="Loffler F."/>
        </authorList>
    </citation>
    <scope>NUCLEOTIDE SEQUENCE</scope>
</reference>
<comment type="caution">
    <text evidence="1">The sequence shown here is derived from an EMBL/GenBank/DDBJ whole genome shotgun (WGS) entry which is preliminary data.</text>
</comment>
<evidence type="ECO:0000313" key="1">
    <source>
        <dbReference type="EMBL" id="MPM04273.1"/>
    </source>
</evidence>
<sequence length="123" mass="13808">MNFSISLSDELSEKIILKAAENNITPTHYIEMLINSIIIDNPDAYFDYISAANIITEQAEALAKENSVGKTFPLNDLPYFKELNNTIDLNGRTAPSTVKARIGRNFSTVRRFMKLLLVSLVPE</sequence>
<accession>A0A644WPP5</accession>
<organism evidence="1">
    <name type="scientific">bioreactor metagenome</name>
    <dbReference type="NCBI Taxonomy" id="1076179"/>
    <lineage>
        <taxon>unclassified sequences</taxon>
        <taxon>metagenomes</taxon>
        <taxon>ecological metagenomes</taxon>
    </lineage>
</organism>
<dbReference type="AlphaFoldDB" id="A0A644WPP5"/>
<name>A0A644WPP5_9ZZZZ</name>
<protein>
    <submittedName>
        <fullName evidence="1">Uncharacterized protein</fullName>
    </submittedName>
</protein>
<proteinExistence type="predicted"/>
<dbReference type="EMBL" id="VSSQ01001024">
    <property type="protein sequence ID" value="MPM04273.1"/>
    <property type="molecule type" value="Genomic_DNA"/>
</dbReference>
<gene>
    <name evidence="1" type="ORF">SDC9_50549</name>
</gene>